<keyword evidence="4 9" id="KW-0547">Nucleotide-binding</keyword>
<name>A0A2T1A4W3_9ACTN</name>
<keyword evidence="5 9" id="KW-0067">ATP-binding</keyword>
<evidence type="ECO:0000256" key="6">
    <source>
        <dbReference type="ARBA" id="ARBA00022917"/>
    </source>
</evidence>
<accession>A0A2T1A4W3</accession>
<keyword evidence="3 9" id="KW-0436">Ligase</keyword>
<evidence type="ECO:0000256" key="7">
    <source>
        <dbReference type="ARBA" id="ARBA00023146"/>
    </source>
</evidence>
<dbReference type="OrthoDB" id="9801042at2"/>
<keyword evidence="12" id="KW-1185">Reference proteome</keyword>
<sequence>MHPTRTGTRPIPQTPAPTRTLSGITPSGSLTLGNYLGALRRFVDGQDSTSGSRDSYYFIADLHALTMPHDPQQQRELTLETAALYFAAGLDPSRCAVFVQSQVRAHVELSYLLESTAYVGELSRMIQFKEKGGRPRTRASLFTYPCLMAADILLYDTHVVPVGSDQSQHVELARDVAARFNQAYGETFVIPRFVPPASAARLGDLADPARKMSKSAPPSATGVIRMLDTPDVIARKIGKAVTDSGNEVHYDPAAKPGVSNLLDITAALVGTTPESVAEQCPSYGVLKRACTEAVVATLEPIRHRYAELVADRSSLLATLADGANQASAQADLVVRRAKHAMGLLC</sequence>
<evidence type="ECO:0000256" key="8">
    <source>
        <dbReference type="NCBIfam" id="TIGR00233"/>
    </source>
</evidence>
<dbReference type="PANTHER" id="PTHR43766:SF1">
    <property type="entry name" value="TRYPTOPHAN--TRNA LIGASE, MITOCHONDRIAL"/>
    <property type="match status" value="1"/>
</dbReference>
<evidence type="ECO:0000256" key="1">
    <source>
        <dbReference type="ARBA" id="ARBA00005594"/>
    </source>
</evidence>
<dbReference type="Pfam" id="PF00579">
    <property type="entry name" value="tRNA-synt_1b"/>
    <property type="match status" value="1"/>
</dbReference>
<dbReference type="GO" id="GO:0005524">
    <property type="term" value="F:ATP binding"/>
    <property type="evidence" value="ECO:0007669"/>
    <property type="project" value="UniProtKB-KW"/>
</dbReference>
<dbReference type="NCBIfam" id="TIGR00233">
    <property type="entry name" value="trpS"/>
    <property type="match status" value="1"/>
</dbReference>
<dbReference type="PANTHER" id="PTHR43766">
    <property type="entry name" value="TRYPTOPHAN--TRNA LIGASE, MITOCHONDRIAL"/>
    <property type="match status" value="1"/>
</dbReference>
<dbReference type="Gene3D" id="3.40.50.620">
    <property type="entry name" value="HUPs"/>
    <property type="match status" value="1"/>
</dbReference>
<evidence type="ECO:0000313" key="12">
    <source>
        <dbReference type="Proteomes" id="UP000237752"/>
    </source>
</evidence>
<keyword evidence="7 9" id="KW-0030">Aminoacyl-tRNA synthetase</keyword>
<dbReference type="GO" id="GO:0006436">
    <property type="term" value="P:tryptophanyl-tRNA aminoacylation"/>
    <property type="evidence" value="ECO:0007669"/>
    <property type="project" value="UniProtKB-UniRule"/>
</dbReference>
<evidence type="ECO:0000313" key="11">
    <source>
        <dbReference type="EMBL" id="PRZ43645.1"/>
    </source>
</evidence>
<dbReference type="InterPro" id="IPR001412">
    <property type="entry name" value="aa-tRNA-synth_I_CS"/>
</dbReference>
<comment type="similarity">
    <text evidence="1 9">Belongs to the class-I aminoacyl-tRNA synthetase family.</text>
</comment>
<dbReference type="EMBL" id="PVUE01000002">
    <property type="protein sequence ID" value="PRZ43645.1"/>
    <property type="molecule type" value="Genomic_DNA"/>
</dbReference>
<dbReference type="PRINTS" id="PR01039">
    <property type="entry name" value="TRNASYNTHTRP"/>
</dbReference>
<evidence type="ECO:0000256" key="5">
    <source>
        <dbReference type="ARBA" id="ARBA00022840"/>
    </source>
</evidence>
<dbReference type="AlphaFoldDB" id="A0A2T1A4W3"/>
<evidence type="ECO:0000256" key="2">
    <source>
        <dbReference type="ARBA" id="ARBA00013161"/>
    </source>
</evidence>
<dbReference type="RefSeq" id="WP_106347784.1">
    <property type="nucleotide sequence ID" value="NZ_PVUE01000002.1"/>
</dbReference>
<feature type="region of interest" description="Disordered" evidence="10">
    <location>
        <begin position="1"/>
        <end position="24"/>
    </location>
</feature>
<dbReference type="EC" id="6.1.1.2" evidence="2 8"/>
<dbReference type="InterPro" id="IPR002305">
    <property type="entry name" value="aa-tRNA-synth_Ic"/>
</dbReference>
<gene>
    <name evidence="11" type="ORF">CLV47_102336</name>
</gene>
<dbReference type="InterPro" id="IPR002306">
    <property type="entry name" value="Trp-tRNA-ligase"/>
</dbReference>
<evidence type="ECO:0000256" key="10">
    <source>
        <dbReference type="SAM" id="MobiDB-lite"/>
    </source>
</evidence>
<proteinExistence type="inferred from homology"/>
<evidence type="ECO:0000256" key="3">
    <source>
        <dbReference type="ARBA" id="ARBA00022598"/>
    </source>
</evidence>
<reference evidence="11 12" key="1">
    <citation type="submission" date="2018-03" db="EMBL/GenBank/DDBJ databases">
        <title>Genomic Encyclopedia of Archaeal and Bacterial Type Strains, Phase II (KMG-II): from individual species to whole genera.</title>
        <authorList>
            <person name="Goeker M."/>
        </authorList>
    </citation>
    <scope>NUCLEOTIDE SEQUENCE [LARGE SCALE GENOMIC DNA]</scope>
    <source>
        <strain evidence="11 12">DSM 100065</strain>
    </source>
</reference>
<dbReference type="GO" id="GO:0005829">
    <property type="term" value="C:cytosol"/>
    <property type="evidence" value="ECO:0007669"/>
    <property type="project" value="TreeGrafter"/>
</dbReference>
<evidence type="ECO:0000256" key="9">
    <source>
        <dbReference type="RuleBase" id="RU363036"/>
    </source>
</evidence>
<dbReference type="InterPro" id="IPR050203">
    <property type="entry name" value="Trp-tRNA_synthetase"/>
</dbReference>
<dbReference type="SUPFAM" id="SSF52374">
    <property type="entry name" value="Nucleotidylyl transferase"/>
    <property type="match status" value="1"/>
</dbReference>
<dbReference type="GO" id="GO:0004830">
    <property type="term" value="F:tryptophan-tRNA ligase activity"/>
    <property type="evidence" value="ECO:0007669"/>
    <property type="project" value="UniProtKB-UniRule"/>
</dbReference>
<dbReference type="PROSITE" id="PS00178">
    <property type="entry name" value="AA_TRNA_LIGASE_I"/>
    <property type="match status" value="1"/>
</dbReference>
<protein>
    <recommendedName>
        <fullName evidence="2 8">Tryptophan--tRNA ligase</fullName>
        <ecNumber evidence="2 8">6.1.1.2</ecNumber>
    </recommendedName>
</protein>
<dbReference type="InterPro" id="IPR014729">
    <property type="entry name" value="Rossmann-like_a/b/a_fold"/>
</dbReference>
<organism evidence="11 12">
    <name type="scientific">Antricoccus suffuscus</name>
    <dbReference type="NCBI Taxonomy" id="1629062"/>
    <lineage>
        <taxon>Bacteria</taxon>
        <taxon>Bacillati</taxon>
        <taxon>Actinomycetota</taxon>
        <taxon>Actinomycetes</taxon>
        <taxon>Geodermatophilales</taxon>
        <taxon>Antricoccaceae</taxon>
        <taxon>Antricoccus</taxon>
    </lineage>
</organism>
<dbReference type="FunFam" id="1.10.240.10:FF:000002">
    <property type="entry name" value="Tryptophan--tRNA ligase"/>
    <property type="match status" value="1"/>
</dbReference>
<dbReference type="Gene3D" id="1.10.240.10">
    <property type="entry name" value="Tyrosyl-Transfer RNA Synthetase"/>
    <property type="match status" value="1"/>
</dbReference>
<keyword evidence="6 9" id="KW-0648">Protein biosynthesis</keyword>
<dbReference type="Proteomes" id="UP000237752">
    <property type="component" value="Unassembled WGS sequence"/>
</dbReference>
<dbReference type="CDD" id="cd00806">
    <property type="entry name" value="TrpRS_core"/>
    <property type="match status" value="1"/>
</dbReference>
<evidence type="ECO:0000256" key="4">
    <source>
        <dbReference type="ARBA" id="ARBA00022741"/>
    </source>
</evidence>
<comment type="caution">
    <text evidence="11">The sequence shown here is derived from an EMBL/GenBank/DDBJ whole genome shotgun (WGS) entry which is preliminary data.</text>
</comment>